<gene>
    <name evidence="2" type="ORF">ACFSM5_06600</name>
</gene>
<evidence type="ECO:0000313" key="2">
    <source>
        <dbReference type="EMBL" id="MFD2262551.1"/>
    </source>
</evidence>
<name>A0ABW5DSM2_9PROT</name>
<dbReference type="EMBL" id="JBHUIP010000004">
    <property type="protein sequence ID" value="MFD2262551.1"/>
    <property type="molecule type" value="Genomic_DNA"/>
</dbReference>
<keyword evidence="1" id="KW-0732">Signal</keyword>
<reference evidence="3" key="1">
    <citation type="journal article" date="2019" name="Int. J. Syst. Evol. Microbiol.">
        <title>The Global Catalogue of Microorganisms (GCM) 10K type strain sequencing project: providing services to taxonomists for standard genome sequencing and annotation.</title>
        <authorList>
            <consortium name="The Broad Institute Genomics Platform"/>
            <consortium name="The Broad Institute Genome Sequencing Center for Infectious Disease"/>
            <person name="Wu L."/>
            <person name="Ma J."/>
        </authorList>
    </citation>
    <scope>NUCLEOTIDE SEQUENCE [LARGE SCALE GENOMIC DNA]</scope>
    <source>
        <strain evidence="3">CGMCC 1.19062</strain>
    </source>
</reference>
<comment type="caution">
    <text evidence="2">The sequence shown here is derived from an EMBL/GenBank/DDBJ whole genome shotgun (WGS) entry which is preliminary data.</text>
</comment>
<accession>A0ABW5DSM2</accession>
<sequence length="295" mass="31550">MRRVAGALLLSSCVLVSAQALAVDRVSSWATDYGTITLTISDDLKVTGTYPEYDGKILGELREGEITATWIQPLSERRCDRPLLGSFFWGTVQWKLYDNGSMTGIWSFCTAPLGSEGAWNGRMVSGDLPASVAKVPASIAPQLPNRPVTDSDVTAMFERYIGPSQNLAKAQQLTGDFTCDGSPDRVLGYLDEADPAAPEYAVLIVTTSGEQPDGDVERFGFGDVPQPLCGKGPDRKISISRVETTPADAKGFTGADVCSVSVRVSSGQCSDPQVFWKLGTQPGGRPGSRMTIGRN</sequence>
<proteinExistence type="predicted"/>
<evidence type="ECO:0000313" key="3">
    <source>
        <dbReference type="Proteomes" id="UP001597295"/>
    </source>
</evidence>
<protein>
    <submittedName>
        <fullName evidence="2">Uncharacterized protein</fullName>
    </submittedName>
</protein>
<evidence type="ECO:0000256" key="1">
    <source>
        <dbReference type="SAM" id="SignalP"/>
    </source>
</evidence>
<feature type="chain" id="PRO_5045222351" evidence="1">
    <location>
        <begin position="23"/>
        <end position="295"/>
    </location>
</feature>
<organism evidence="2 3">
    <name type="scientific">Lacibacterium aquatile</name>
    <dbReference type="NCBI Taxonomy" id="1168082"/>
    <lineage>
        <taxon>Bacteria</taxon>
        <taxon>Pseudomonadati</taxon>
        <taxon>Pseudomonadota</taxon>
        <taxon>Alphaproteobacteria</taxon>
        <taxon>Rhodospirillales</taxon>
        <taxon>Rhodospirillaceae</taxon>
    </lineage>
</organism>
<feature type="signal peptide" evidence="1">
    <location>
        <begin position="1"/>
        <end position="22"/>
    </location>
</feature>
<keyword evidence="3" id="KW-1185">Reference proteome</keyword>
<dbReference type="RefSeq" id="WP_379875510.1">
    <property type="nucleotide sequence ID" value="NZ_JBHUIP010000004.1"/>
</dbReference>
<dbReference type="Proteomes" id="UP001597295">
    <property type="component" value="Unassembled WGS sequence"/>
</dbReference>